<organism evidence="3 4">
    <name type="scientific">Vitis rotundifolia</name>
    <name type="common">Muscadine grape</name>
    <dbReference type="NCBI Taxonomy" id="103349"/>
    <lineage>
        <taxon>Eukaryota</taxon>
        <taxon>Viridiplantae</taxon>
        <taxon>Streptophyta</taxon>
        <taxon>Embryophyta</taxon>
        <taxon>Tracheophyta</taxon>
        <taxon>Spermatophyta</taxon>
        <taxon>Magnoliopsida</taxon>
        <taxon>eudicotyledons</taxon>
        <taxon>Gunneridae</taxon>
        <taxon>Pentapetalae</taxon>
        <taxon>rosids</taxon>
        <taxon>Vitales</taxon>
        <taxon>Vitaceae</taxon>
        <taxon>Viteae</taxon>
        <taxon>Vitis</taxon>
    </lineage>
</organism>
<feature type="region of interest" description="Disordered" evidence="1">
    <location>
        <begin position="57"/>
        <end position="113"/>
    </location>
</feature>
<accession>A0AA39DUP7</accession>
<proteinExistence type="predicted"/>
<gene>
    <name evidence="3" type="ORF">PVL29_008467</name>
</gene>
<evidence type="ECO:0000256" key="2">
    <source>
        <dbReference type="SAM" id="SignalP"/>
    </source>
</evidence>
<protein>
    <recommendedName>
        <fullName evidence="5">Bifunctional inhibitor/plant lipid transfer protein/seed storage helical domain-containing protein</fullName>
    </recommendedName>
</protein>
<keyword evidence="4" id="KW-1185">Reference proteome</keyword>
<dbReference type="PANTHER" id="PTHR34377:SF3">
    <property type="entry name" value="TETRATRICOPEPTIDE REPEAT (TPR)-LIKE SUPERFAMILY PROTEIN"/>
    <property type="match status" value="1"/>
</dbReference>
<sequence>METSKILKLMILTILLVLTLKVDCQLMPPSPHPLCISQFALVNHACAMLPFNPNLAPVPPSPGEPGQSRAHSPGHDHGHGHGHGEGHGHGHGEGHGHGHSHSHSHRHGIRHRHQQSSAEEACCRWLKEVDDECVCDLLVHLPIFLTRPSHDYTISVDPSCSVTFSCGGRLRA</sequence>
<feature type="compositionally biased region" description="Basic and acidic residues" evidence="1">
    <location>
        <begin position="73"/>
        <end position="96"/>
    </location>
</feature>
<evidence type="ECO:0000313" key="3">
    <source>
        <dbReference type="EMBL" id="KAJ9696235.1"/>
    </source>
</evidence>
<feature type="compositionally biased region" description="Basic residues" evidence="1">
    <location>
        <begin position="97"/>
        <end position="113"/>
    </location>
</feature>
<dbReference type="EMBL" id="JARBHA010000007">
    <property type="protein sequence ID" value="KAJ9696235.1"/>
    <property type="molecule type" value="Genomic_DNA"/>
</dbReference>
<evidence type="ECO:0008006" key="5">
    <source>
        <dbReference type="Google" id="ProtNLM"/>
    </source>
</evidence>
<keyword evidence="2" id="KW-0732">Signal</keyword>
<dbReference type="PANTHER" id="PTHR34377">
    <property type="entry name" value="TETRATRICOPEPTIDE REPEAT (TPR)-LIKE SUPERFAMILY PROTEIN"/>
    <property type="match status" value="1"/>
</dbReference>
<name>A0AA39DUP7_VITRO</name>
<feature type="chain" id="PRO_5041461276" description="Bifunctional inhibitor/plant lipid transfer protein/seed storage helical domain-containing protein" evidence="2">
    <location>
        <begin position="25"/>
        <end position="172"/>
    </location>
</feature>
<evidence type="ECO:0000313" key="4">
    <source>
        <dbReference type="Proteomes" id="UP001168098"/>
    </source>
</evidence>
<dbReference type="Proteomes" id="UP001168098">
    <property type="component" value="Unassembled WGS sequence"/>
</dbReference>
<reference evidence="3 4" key="1">
    <citation type="journal article" date="2023" name="BMC Biotechnol.">
        <title>Vitis rotundifolia cv Carlos genome sequencing.</title>
        <authorList>
            <person name="Huff M."/>
            <person name="Hulse-Kemp A."/>
            <person name="Scheffler B."/>
            <person name="Youngblood R."/>
            <person name="Simpson S."/>
            <person name="Babiker E."/>
            <person name="Staton M."/>
        </authorList>
    </citation>
    <scope>NUCLEOTIDE SEQUENCE [LARGE SCALE GENOMIC DNA]</scope>
    <source>
        <tissue evidence="3">Leaf</tissue>
    </source>
</reference>
<feature type="signal peptide" evidence="2">
    <location>
        <begin position="1"/>
        <end position="24"/>
    </location>
</feature>
<dbReference type="AlphaFoldDB" id="A0AA39DUP7"/>
<comment type="caution">
    <text evidence="3">The sequence shown here is derived from an EMBL/GenBank/DDBJ whole genome shotgun (WGS) entry which is preliminary data.</text>
</comment>
<evidence type="ECO:0000256" key="1">
    <source>
        <dbReference type="SAM" id="MobiDB-lite"/>
    </source>
</evidence>